<feature type="transmembrane region" description="Helical" evidence="1">
    <location>
        <begin position="52"/>
        <end position="73"/>
    </location>
</feature>
<protein>
    <submittedName>
        <fullName evidence="2">Uncharacterized protein</fullName>
    </submittedName>
</protein>
<evidence type="ECO:0000256" key="1">
    <source>
        <dbReference type="SAM" id="Phobius"/>
    </source>
</evidence>
<feature type="transmembrane region" description="Helical" evidence="1">
    <location>
        <begin position="103"/>
        <end position="126"/>
    </location>
</feature>
<name>A0A3D3RBH3_9PLAN</name>
<keyword evidence="1" id="KW-0472">Membrane</keyword>
<dbReference type="Proteomes" id="UP000263642">
    <property type="component" value="Unassembled WGS sequence"/>
</dbReference>
<dbReference type="AlphaFoldDB" id="A0A3D3RBH3"/>
<evidence type="ECO:0000313" key="2">
    <source>
        <dbReference type="EMBL" id="HCO26191.1"/>
    </source>
</evidence>
<reference evidence="2 3" key="1">
    <citation type="journal article" date="2018" name="Nat. Biotechnol.">
        <title>A standardized bacterial taxonomy based on genome phylogeny substantially revises the tree of life.</title>
        <authorList>
            <person name="Parks D.H."/>
            <person name="Chuvochina M."/>
            <person name="Waite D.W."/>
            <person name="Rinke C."/>
            <person name="Skarshewski A."/>
            <person name="Chaumeil P.A."/>
            <person name="Hugenholtz P."/>
        </authorList>
    </citation>
    <scope>NUCLEOTIDE SEQUENCE [LARGE SCALE GENOMIC DNA]</scope>
    <source>
        <strain evidence="2">UBA9375</strain>
    </source>
</reference>
<keyword evidence="1" id="KW-0812">Transmembrane</keyword>
<organism evidence="2 3">
    <name type="scientific">Gimesia maris</name>
    <dbReference type="NCBI Taxonomy" id="122"/>
    <lineage>
        <taxon>Bacteria</taxon>
        <taxon>Pseudomonadati</taxon>
        <taxon>Planctomycetota</taxon>
        <taxon>Planctomycetia</taxon>
        <taxon>Planctomycetales</taxon>
        <taxon>Planctomycetaceae</taxon>
        <taxon>Gimesia</taxon>
    </lineage>
</organism>
<dbReference type="EMBL" id="DQAY01000152">
    <property type="protein sequence ID" value="HCO26191.1"/>
    <property type="molecule type" value="Genomic_DNA"/>
</dbReference>
<gene>
    <name evidence="2" type="ORF">DIT97_25395</name>
</gene>
<sequence>MLTYAAYVVYDLKQQAVPEPSENIKDFDQKPSEKIKGVNRKPSELFKAIDRMAFGLFLLSEVGQIFLCGYSGLQLNRFLRQFPVMENSEILERLKPLVRTNMYFVPVGLLFIGVALGTGLFCLYWHDLLEKGVVLVLWFLSTGVAIRCSVIENRVRDMECPGPGLKAAYAAVCHSWLQRMFPDF</sequence>
<evidence type="ECO:0000313" key="3">
    <source>
        <dbReference type="Proteomes" id="UP000263642"/>
    </source>
</evidence>
<comment type="caution">
    <text evidence="2">The sequence shown here is derived from an EMBL/GenBank/DDBJ whole genome shotgun (WGS) entry which is preliminary data.</text>
</comment>
<accession>A0A3D3RBH3</accession>
<keyword evidence="1" id="KW-1133">Transmembrane helix</keyword>
<proteinExistence type="predicted"/>
<feature type="transmembrane region" description="Helical" evidence="1">
    <location>
        <begin position="132"/>
        <end position="150"/>
    </location>
</feature>